<evidence type="ECO:0000313" key="2">
    <source>
        <dbReference type="EMBL" id="MDT0351393.1"/>
    </source>
</evidence>
<name>A0ABU2NBR3_9PSEU</name>
<evidence type="ECO:0000313" key="3">
    <source>
        <dbReference type="Proteomes" id="UP001183202"/>
    </source>
</evidence>
<proteinExistence type="predicted"/>
<gene>
    <name evidence="2" type="ORF">RM445_17825</name>
</gene>
<comment type="caution">
    <text evidence="2">The sequence shown here is derived from an EMBL/GenBank/DDBJ whole genome shotgun (WGS) entry which is preliminary data.</text>
</comment>
<organism evidence="2 3">
    <name type="scientific">Pseudonocardia charpentierae</name>
    <dbReference type="NCBI Taxonomy" id="3075545"/>
    <lineage>
        <taxon>Bacteria</taxon>
        <taxon>Bacillati</taxon>
        <taxon>Actinomycetota</taxon>
        <taxon>Actinomycetes</taxon>
        <taxon>Pseudonocardiales</taxon>
        <taxon>Pseudonocardiaceae</taxon>
        <taxon>Pseudonocardia</taxon>
    </lineage>
</organism>
<keyword evidence="3" id="KW-1185">Reference proteome</keyword>
<feature type="region of interest" description="Disordered" evidence="1">
    <location>
        <begin position="137"/>
        <end position="156"/>
    </location>
</feature>
<protein>
    <submittedName>
        <fullName evidence="2">Uncharacterized protein</fullName>
    </submittedName>
</protein>
<dbReference type="EMBL" id="JAVREJ010000012">
    <property type="protein sequence ID" value="MDT0351393.1"/>
    <property type="molecule type" value="Genomic_DNA"/>
</dbReference>
<evidence type="ECO:0000256" key="1">
    <source>
        <dbReference type="SAM" id="MobiDB-lite"/>
    </source>
</evidence>
<accession>A0ABU2NBR3</accession>
<dbReference type="Proteomes" id="UP001183202">
    <property type="component" value="Unassembled WGS sequence"/>
</dbReference>
<feature type="compositionally biased region" description="Gly residues" evidence="1">
    <location>
        <begin position="144"/>
        <end position="156"/>
    </location>
</feature>
<reference evidence="3" key="1">
    <citation type="submission" date="2023-07" db="EMBL/GenBank/DDBJ databases">
        <title>30 novel species of actinomycetes from the DSMZ collection.</title>
        <authorList>
            <person name="Nouioui I."/>
        </authorList>
    </citation>
    <scope>NUCLEOTIDE SEQUENCE [LARGE SCALE GENOMIC DNA]</scope>
    <source>
        <strain evidence="3">DSM 45834</strain>
    </source>
</reference>
<dbReference type="RefSeq" id="WP_311557678.1">
    <property type="nucleotide sequence ID" value="NZ_JAVREJ010000012.1"/>
</dbReference>
<sequence length="156" mass="16658">MDLRFAVFTRIARDDVLKRLLVNYADRLDDLAVGDGTASDTCYLTLEWSADDRTTAPPEAESVTFRAHVPRHHREGASCLDVVMCRLEAALAAGGADGSISILRRRSPEVVESGADTIFKTTTYDISPVPRPVGPAYPIDHGATGSGTTGAPGDGR</sequence>